<dbReference type="EMBL" id="JAFIQS020000007">
    <property type="protein sequence ID" value="KAH9479959.1"/>
    <property type="molecule type" value="Genomic_DNA"/>
</dbReference>
<evidence type="ECO:0000313" key="2">
    <source>
        <dbReference type="Proteomes" id="UP000664032"/>
    </source>
</evidence>
<keyword evidence="2" id="KW-1185">Reference proteome</keyword>
<protein>
    <submittedName>
        <fullName evidence="1">Uncharacterized protein</fullName>
    </submittedName>
</protein>
<accession>A0ACB8GY67</accession>
<name>A0ACB8GY67_PSICU</name>
<dbReference type="Proteomes" id="UP000664032">
    <property type="component" value="Unassembled WGS sequence"/>
</dbReference>
<organism evidence="1 2">
    <name type="scientific">Psilocybe cubensis</name>
    <name type="common">Psychedelic mushroom</name>
    <name type="synonym">Stropharia cubensis</name>
    <dbReference type="NCBI Taxonomy" id="181762"/>
    <lineage>
        <taxon>Eukaryota</taxon>
        <taxon>Fungi</taxon>
        <taxon>Dikarya</taxon>
        <taxon>Basidiomycota</taxon>
        <taxon>Agaricomycotina</taxon>
        <taxon>Agaricomycetes</taxon>
        <taxon>Agaricomycetidae</taxon>
        <taxon>Agaricales</taxon>
        <taxon>Agaricineae</taxon>
        <taxon>Strophariaceae</taxon>
        <taxon>Psilocybe</taxon>
    </lineage>
</organism>
<evidence type="ECO:0000313" key="1">
    <source>
        <dbReference type="EMBL" id="KAH9479959.1"/>
    </source>
</evidence>
<gene>
    <name evidence="1" type="ORF">JR316_0008556</name>
</gene>
<comment type="caution">
    <text evidence="1">The sequence shown here is derived from an EMBL/GenBank/DDBJ whole genome shotgun (WGS) entry which is preliminary data.</text>
</comment>
<proteinExistence type="predicted"/>
<reference evidence="1" key="1">
    <citation type="submission" date="2021-10" db="EMBL/GenBank/DDBJ databases">
        <title>Psilocybe cubensis genome.</title>
        <authorList>
            <person name="Mckernan K.J."/>
            <person name="Crawford S."/>
            <person name="Trippe A."/>
            <person name="Kane L.T."/>
            <person name="Mclaughlin S."/>
        </authorList>
    </citation>
    <scope>NUCLEOTIDE SEQUENCE</scope>
    <source>
        <strain evidence="1">MGC-MH-2018</strain>
    </source>
</reference>
<sequence>MVTYDEWETSLTETQAGYSNSFKSVGYAMKVGNSRTLIIFEIGSVVGSDQMRELITGAARGDRDGVIYNAKPGIWVLLESSGSEEAPFCATWVSEGHIDYGSLPQEPLVSPLNLDGLEWRKVHEEYFNSTVGCILGLEVAQEFEEVGIDNATSAFADLGGVIPGGFIFGPHESGHEVHVRVDRNQVVQIKKADKFPCGCGKVAGENHSYIFHPSALLFTCRLSTGTLIVRHGIIFCGTLRVSESQNP</sequence>